<comment type="caution">
    <text evidence="2">The sequence shown here is derived from an EMBL/GenBank/DDBJ whole genome shotgun (WGS) entry which is preliminary data.</text>
</comment>
<evidence type="ECO:0000259" key="1">
    <source>
        <dbReference type="PROSITE" id="PS50883"/>
    </source>
</evidence>
<reference evidence="2 3" key="1">
    <citation type="submission" date="2021-01" db="EMBL/GenBank/DDBJ databases">
        <title>Genome public.</title>
        <authorList>
            <person name="Liu C."/>
            <person name="Sun Q."/>
        </authorList>
    </citation>
    <scope>NUCLEOTIDE SEQUENCE [LARGE SCALE GENOMIC DNA]</scope>
    <source>
        <strain evidence="2 3">YIM B02564</strain>
    </source>
</reference>
<dbReference type="Pfam" id="PF00563">
    <property type="entry name" value="EAL"/>
    <property type="match status" value="1"/>
</dbReference>
<dbReference type="CDD" id="cd01948">
    <property type="entry name" value="EAL"/>
    <property type="match status" value="1"/>
</dbReference>
<proteinExistence type="predicted"/>
<keyword evidence="3" id="KW-1185">Reference proteome</keyword>
<organism evidence="2 3">
    <name type="scientific">Neobacillus paridis</name>
    <dbReference type="NCBI Taxonomy" id="2803862"/>
    <lineage>
        <taxon>Bacteria</taxon>
        <taxon>Bacillati</taxon>
        <taxon>Bacillota</taxon>
        <taxon>Bacilli</taxon>
        <taxon>Bacillales</taxon>
        <taxon>Bacillaceae</taxon>
        <taxon>Neobacillus</taxon>
    </lineage>
</organism>
<dbReference type="SMART" id="SM00052">
    <property type="entry name" value="EAL"/>
    <property type="match status" value="1"/>
</dbReference>
<dbReference type="InterPro" id="IPR050706">
    <property type="entry name" value="Cyclic-di-GMP_PDE-like"/>
</dbReference>
<name>A0ABS1TNS0_9BACI</name>
<dbReference type="EMBL" id="JAESWB010000168">
    <property type="protein sequence ID" value="MBL4952922.1"/>
    <property type="molecule type" value="Genomic_DNA"/>
</dbReference>
<sequence length="346" mass="39425">MVHTSREWNIETDLKKAIDRNEFRLYYQPKVNLLSRKIIGVEALIRWFHPEKGLIPPLDFIPVAEQTGLIIPIGEWVLRTACLQNKAWQTEGYLPMVMSVNLSVRQLYQPRFVQLVEEILTETDLKPDYLELEITESMMADTNHALPTINGLKELGVQISLDDFGTGFSALFYLKEFPINKIKIDQSFIRNCTSNTNDTTIVKTIIAMAHQLQMGVIAEGIESTDQLKFLQENFCNHGQGYLFSKPLLPDELVGYFGDIEEIVSQVGVPKEVKTKKLMEEMLLNVRYRQFAKKVLNGAKNINSSLLTIKEIAQQLRQNGDPSVSNLLVEIEQLEDILLDVVNSAKL</sequence>
<dbReference type="PROSITE" id="PS50883">
    <property type="entry name" value="EAL"/>
    <property type="match status" value="1"/>
</dbReference>
<dbReference type="InterPro" id="IPR035919">
    <property type="entry name" value="EAL_sf"/>
</dbReference>
<gene>
    <name evidence="2" type="ORF">JK635_11935</name>
</gene>
<feature type="domain" description="EAL" evidence="1">
    <location>
        <begin position="7"/>
        <end position="260"/>
    </location>
</feature>
<dbReference type="InterPro" id="IPR001633">
    <property type="entry name" value="EAL_dom"/>
</dbReference>
<dbReference type="PANTHER" id="PTHR33121:SF70">
    <property type="entry name" value="SIGNALING PROTEIN YKOW"/>
    <property type="match status" value="1"/>
</dbReference>
<dbReference type="PANTHER" id="PTHR33121">
    <property type="entry name" value="CYCLIC DI-GMP PHOSPHODIESTERASE PDEF"/>
    <property type="match status" value="1"/>
</dbReference>
<accession>A0ABS1TNS0</accession>
<dbReference type="Gene3D" id="3.20.20.450">
    <property type="entry name" value="EAL domain"/>
    <property type="match status" value="1"/>
</dbReference>
<evidence type="ECO:0000313" key="2">
    <source>
        <dbReference type="EMBL" id="MBL4952922.1"/>
    </source>
</evidence>
<dbReference type="SUPFAM" id="SSF141868">
    <property type="entry name" value="EAL domain-like"/>
    <property type="match status" value="1"/>
</dbReference>
<evidence type="ECO:0000313" key="3">
    <source>
        <dbReference type="Proteomes" id="UP000623967"/>
    </source>
</evidence>
<dbReference type="RefSeq" id="WP_202654147.1">
    <property type="nucleotide sequence ID" value="NZ_JAESWB010000168.1"/>
</dbReference>
<protein>
    <submittedName>
        <fullName evidence="2">EAL domain-containing protein</fullName>
    </submittedName>
</protein>
<dbReference type="Proteomes" id="UP000623967">
    <property type="component" value="Unassembled WGS sequence"/>
</dbReference>